<keyword evidence="2" id="KW-1185">Reference proteome</keyword>
<gene>
    <name evidence="1" type="ORF">Anapl_14770</name>
</gene>
<protein>
    <submittedName>
        <fullName evidence="1">Uncharacterized protein</fullName>
    </submittedName>
</protein>
<dbReference type="Proteomes" id="UP000296049">
    <property type="component" value="Unassembled WGS sequence"/>
</dbReference>
<name>R0LC25_ANAPL</name>
<dbReference type="EMBL" id="KB743395">
    <property type="protein sequence ID" value="EOA99029.1"/>
    <property type="molecule type" value="Genomic_DNA"/>
</dbReference>
<proteinExistence type="predicted"/>
<organism evidence="1 2">
    <name type="scientific">Anas platyrhynchos</name>
    <name type="common">Mallard</name>
    <name type="synonym">Anas boschas</name>
    <dbReference type="NCBI Taxonomy" id="8839"/>
    <lineage>
        <taxon>Eukaryota</taxon>
        <taxon>Metazoa</taxon>
        <taxon>Chordata</taxon>
        <taxon>Craniata</taxon>
        <taxon>Vertebrata</taxon>
        <taxon>Euteleostomi</taxon>
        <taxon>Archelosauria</taxon>
        <taxon>Archosauria</taxon>
        <taxon>Dinosauria</taxon>
        <taxon>Saurischia</taxon>
        <taxon>Theropoda</taxon>
        <taxon>Coelurosauria</taxon>
        <taxon>Aves</taxon>
        <taxon>Neognathae</taxon>
        <taxon>Galloanserae</taxon>
        <taxon>Anseriformes</taxon>
        <taxon>Anatidae</taxon>
        <taxon>Anatinae</taxon>
        <taxon>Anas</taxon>
    </lineage>
</organism>
<dbReference type="AlphaFoldDB" id="R0LC25"/>
<evidence type="ECO:0000313" key="2">
    <source>
        <dbReference type="Proteomes" id="UP000296049"/>
    </source>
</evidence>
<sequence length="85" mass="9916">MPVLFSRLPHHKRKRRPYCHHRNRASGANLADAATCRQEQSLWEASPLRQHTQQVFQLKGCGNAPPSRNPKDLNMYRAMYFANRT</sequence>
<reference evidence="2" key="1">
    <citation type="journal article" date="2013" name="Nat. Genet.">
        <title>The duck genome and transcriptome provide insight into an avian influenza virus reservoir species.</title>
        <authorList>
            <person name="Huang Y."/>
            <person name="Li Y."/>
            <person name="Burt D.W."/>
            <person name="Chen H."/>
            <person name="Zhang Y."/>
            <person name="Qian W."/>
            <person name="Kim H."/>
            <person name="Gan S."/>
            <person name="Zhao Y."/>
            <person name="Li J."/>
            <person name="Yi K."/>
            <person name="Feng H."/>
            <person name="Zhu P."/>
            <person name="Li B."/>
            <person name="Liu Q."/>
            <person name="Fairley S."/>
            <person name="Magor K.E."/>
            <person name="Du Z."/>
            <person name="Hu X."/>
            <person name="Goodman L."/>
            <person name="Tafer H."/>
            <person name="Vignal A."/>
            <person name="Lee T."/>
            <person name="Kim K.W."/>
            <person name="Sheng Z."/>
            <person name="An Y."/>
            <person name="Searle S."/>
            <person name="Herrero J."/>
            <person name="Groenen M.A."/>
            <person name="Crooijmans R.P."/>
            <person name="Faraut T."/>
            <person name="Cai Q."/>
            <person name="Webster R.G."/>
            <person name="Aldridge J.R."/>
            <person name="Warren W.C."/>
            <person name="Bartschat S."/>
            <person name="Kehr S."/>
            <person name="Marz M."/>
            <person name="Stadler P.F."/>
            <person name="Smith J."/>
            <person name="Kraus R.H."/>
            <person name="Zhao Y."/>
            <person name="Ren L."/>
            <person name="Fei J."/>
            <person name="Morisson M."/>
            <person name="Kaiser P."/>
            <person name="Griffin D.K."/>
            <person name="Rao M."/>
            <person name="Pitel F."/>
            <person name="Wang J."/>
            <person name="Li N."/>
        </authorList>
    </citation>
    <scope>NUCLEOTIDE SEQUENCE [LARGE SCALE GENOMIC DNA]</scope>
</reference>
<accession>R0LC25</accession>
<evidence type="ECO:0000313" key="1">
    <source>
        <dbReference type="EMBL" id="EOA99029.1"/>
    </source>
</evidence>